<protein>
    <submittedName>
        <fullName evidence="2">Uncharacterized protein</fullName>
    </submittedName>
</protein>
<reference evidence="2 3" key="1">
    <citation type="submission" date="2019-08" db="EMBL/GenBank/DDBJ databases">
        <title>Draft genome sequences of two oriental melons (Cucumis melo L. var makuwa).</title>
        <authorList>
            <person name="Kwon S.-Y."/>
        </authorList>
    </citation>
    <scope>NUCLEOTIDE SEQUENCE [LARGE SCALE GENOMIC DNA]</scope>
    <source>
        <strain evidence="3">cv. SW 3</strain>
        <tissue evidence="2">Leaf</tissue>
    </source>
</reference>
<organism evidence="2 3">
    <name type="scientific">Cucumis melo var. makuwa</name>
    <name type="common">Oriental melon</name>
    <dbReference type="NCBI Taxonomy" id="1194695"/>
    <lineage>
        <taxon>Eukaryota</taxon>
        <taxon>Viridiplantae</taxon>
        <taxon>Streptophyta</taxon>
        <taxon>Embryophyta</taxon>
        <taxon>Tracheophyta</taxon>
        <taxon>Spermatophyta</taxon>
        <taxon>Magnoliopsida</taxon>
        <taxon>eudicotyledons</taxon>
        <taxon>Gunneridae</taxon>
        <taxon>Pentapetalae</taxon>
        <taxon>rosids</taxon>
        <taxon>fabids</taxon>
        <taxon>Cucurbitales</taxon>
        <taxon>Cucurbitaceae</taxon>
        <taxon>Benincaseae</taxon>
        <taxon>Cucumis</taxon>
    </lineage>
</organism>
<feature type="compositionally biased region" description="Polar residues" evidence="1">
    <location>
        <begin position="26"/>
        <end position="35"/>
    </location>
</feature>
<evidence type="ECO:0000313" key="2">
    <source>
        <dbReference type="EMBL" id="KAA0041338.1"/>
    </source>
</evidence>
<sequence>MQSLNSTRRASSRISYLEICSTSPNRKVTLSQQRRPTGEKNQSRLAAQGHAKRLGGSARKQKNGSDRRLARAGRLGRRGVHAARLLSKRWRGSRSAHGEGRWSGRLHAKKKIRACGSGSGSKARRGCSSRVRRSTVVTGRRTFRSGLLD</sequence>
<feature type="compositionally biased region" description="Basic residues" evidence="1">
    <location>
        <begin position="70"/>
        <end position="80"/>
    </location>
</feature>
<comment type="caution">
    <text evidence="2">The sequence shown here is derived from an EMBL/GenBank/DDBJ whole genome shotgun (WGS) entry which is preliminary data.</text>
</comment>
<dbReference type="AlphaFoldDB" id="A0A5A7TEH0"/>
<dbReference type="Proteomes" id="UP000321393">
    <property type="component" value="Unassembled WGS sequence"/>
</dbReference>
<evidence type="ECO:0000256" key="1">
    <source>
        <dbReference type="SAM" id="MobiDB-lite"/>
    </source>
</evidence>
<accession>A0A5A7TEH0</accession>
<feature type="region of interest" description="Disordered" evidence="1">
    <location>
        <begin position="26"/>
        <end position="80"/>
    </location>
</feature>
<dbReference type="EMBL" id="SSTE01016683">
    <property type="protein sequence ID" value="KAA0041338.1"/>
    <property type="molecule type" value="Genomic_DNA"/>
</dbReference>
<gene>
    <name evidence="2" type="ORF">E6C27_scaffold128G003470</name>
</gene>
<name>A0A5A7TEH0_CUCMM</name>
<proteinExistence type="predicted"/>
<evidence type="ECO:0000313" key="3">
    <source>
        <dbReference type="Proteomes" id="UP000321393"/>
    </source>
</evidence>